<organism evidence="2 3">
    <name type="scientific">Vibrio zhugei</name>
    <dbReference type="NCBI Taxonomy" id="2479546"/>
    <lineage>
        <taxon>Bacteria</taxon>
        <taxon>Pseudomonadati</taxon>
        <taxon>Pseudomonadota</taxon>
        <taxon>Gammaproteobacteria</taxon>
        <taxon>Vibrionales</taxon>
        <taxon>Vibrionaceae</taxon>
        <taxon>Vibrio</taxon>
    </lineage>
</organism>
<keyword evidence="1" id="KW-0472">Membrane</keyword>
<feature type="transmembrane region" description="Helical" evidence="1">
    <location>
        <begin position="90"/>
        <end position="109"/>
    </location>
</feature>
<feature type="transmembrane region" description="Helical" evidence="1">
    <location>
        <begin position="238"/>
        <end position="262"/>
    </location>
</feature>
<feature type="transmembrane region" description="Helical" evidence="1">
    <location>
        <begin position="199"/>
        <end position="232"/>
    </location>
</feature>
<dbReference type="RefSeq" id="WP_123015143.1">
    <property type="nucleotide sequence ID" value="NZ_AP024911.1"/>
</dbReference>
<keyword evidence="3" id="KW-1185">Reference proteome</keyword>
<evidence type="ECO:0008006" key="4">
    <source>
        <dbReference type="Google" id="ProtNLM"/>
    </source>
</evidence>
<sequence length="422" mass="49251">MIKKNKLINYYLYFSIFIPLLPSIMNNSQVHVNILGVLLFFTVVLIYSKNLTLYRQRNILTYFFVNQILILLTYIFGYEAAESLSDLMSLFRPIMLFMFFYSTMTLLRYNEIEKIYNIIKSLKFIIIICFLTSIIEIAKPPVITGLFDFLYKNTNKEDITNVAVTFFGLPYYSALFYNFCLILFLVGKSSFKNTFSKSLYISLLLLCIVMAQSKTGVASAFCVIFMFWFFQLKAKNKVFILISLLCCISIIYSYLLDFILYLNENYSGNLVRTLYDLFYDTSNSNTLQLRIDQVMMTLNTVLKNNYFVGVGLGRGVLLESWFVTILYRYGFIGILFIGLCFLYVLFNSYKLYIYTKRKHYNDCNLLLITPLWLISLFFTQISSLSIEVSKGALVNTLALSLGISIYYSFKERINLDYEENTT</sequence>
<feature type="transmembrane region" description="Helical" evidence="1">
    <location>
        <begin position="365"/>
        <end position="386"/>
    </location>
</feature>
<dbReference type="Proteomes" id="UP001595384">
    <property type="component" value="Unassembled WGS sequence"/>
</dbReference>
<feature type="transmembrane region" description="Helical" evidence="1">
    <location>
        <begin position="121"/>
        <end position="142"/>
    </location>
</feature>
<protein>
    <recommendedName>
        <fullName evidence="4">O-antigen ligase domain-containing protein</fullName>
    </recommendedName>
</protein>
<feature type="transmembrane region" description="Helical" evidence="1">
    <location>
        <begin position="7"/>
        <end position="24"/>
    </location>
</feature>
<proteinExistence type="predicted"/>
<name>A0ABV7C9R5_9VIBR</name>
<evidence type="ECO:0000313" key="3">
    <source>
        <dbReference type="Proteomes" id="UP001595384"/>
    </source>
</evidence>
<accession>A0ABV7C9R5</accession>
<keyword evidence="1" id="KW-1133">Transmembrane helix</keyword>
<feature type="transmembrane region" description="Helical" evidence="1">
    <location>
        <begin position="305"/>
        <end position="323"/>
    </location>
</feature>
<dbReference type="EMBL" id="JBHRSE010000089">
    <property type="protein sequence ID" value="MFC3024827.1"/>
    <property type="molecule type" value="Genomic_DNA"/>
</dbReference>
<comment type="caution">
    <text evidence="2">The sequence shown here is derived from an EMBL/GenBank/DDBJ whole genome shotgun (WGS) entry which is preliminary data.</text>
</comment>
<gene>
    <name evidence="2" type="ORF">ACFODT_13475</name>
</gene>
<evidence type="ECO:0000313" key="2">
    <source>
        <dbReference type="EMBL" id="MFC3024827.1"/>
    </source>
</evidence>
<reference evidence="3" key="1">
    <citation type="journal article" date="2019" name="Int. J. Syst. Evol. Microbiol.">
        <title>The Global Catalogue of Microorganisms (GCM) 10K type strain sequencing project: providing services to taxonomists for standard genome sequencing and annotation.</title>
        <authorList>
            <consortium name="The Broad Institute Genomics Platform"/>
            <consortium name="The Broad Institute Genome Sequencing Center for Infectious Disease"/>
            <person name="Wu L."/>
            <person name="Ma J."/>
        </authorList>
    </citation>
    <scope>NUCLEOTIDE SEQUENCE [LARGE SCALE GENOMIC DNA]</scope>
    <source>
        <strain evidence="3">KCTC 62784</strain>
    </source>
</reference>
<evidence type="ECO:0000256" key="1">
    <source>
        <dbReference type="SAM" id="Phobius"/>
    </source>
</evidence>
<feature type="transmembrane region" description="Helical" evidence="1">
    <location>
        <begin position="392"/>
        <end position="409"/>
    </location>
</feature>
<feature type="transmembrane region" description="Helical" evidence="1">
    <location>
        <begin position="30"/>
        <end position="47"/>
    </location>
</feature>
<feature type="transmembrane region" description="Helical" evidence="1">
    <location>
        <begin position="59"/>
        <end position="78"/>
    </location>
</feature>
<feature type="transmembrane region" description="Helical" evidence="1">
    <location>
        <begin position="329"/>
        <end position="353"/>
    </location>
</feature>
<keyword evidence="1" id="KW-0812">Transmembrane</keyword>
<feature type="transmembrane region" description="Helical" evidence="1">
    <location>
        <begin position="162"/>
        <end position="187"/>
    </location>
</feature>